<evidence type="ECO:0008006" key="4">
    <source>
        <dbReference type="Google" id="ProtNLM"/>
    </source>
</evidence>
<gene>
    <name evidence="2" type="ORF">HY3_12955</name>
</gene>
<dbReference type="NCBIfam" id="NF037959">
    <property type="entry name" value="MFS_SpdSyn"/>
    <property type="match status" value="1"/>
</dbReference>
<evidence type="ECO:0000313" key="2">
    <source>
        <dbReference type="EMBL" id="RAN33454.1"/>
    </source>
</evidence>
<reference evidence="2 3" key="1">
    <citation type="submission" date="2013-04" db="EMBL/GenBank/DDBJ databases">
        <title>Hyphomonas sp. T24B3 Genome Sequencing.</title>
        <authorList>
            <person name="Lai Q."/>
            <person name="Shao Z."/>
        </authorList>
    </citation>
    <scope>NUCLEOTIDE SEQUENCE [LARGE SCALE GENOMIC DNA]</scope>
    <source>
        <strain evidence="2 3">T24B3</strain>
    </source>
</reference>
<sequence length="704" mass="76375">MDTIQGAGKVRPQHFQKSWADALPWTITVFFSAALIFLVQPMYAKMATPLLGGAPSVWNVSLVCFQAALLGGYAYAHLLAHLRSIRLQVIIHGVLLCLAALALPLSISGMFGSPDSEHPILWLTATFLVSIAPPFAILSATAPLTQYWYSKSGQPDARDPYHLYSASNAGSLLGLLVYPIVMEPFTTLGTQTLLWSGGYGMVAFLLIACGLMVIFQEKADLAPASQEASLPKKVSWREKAYWLVLSAVPSGLLLGATSHISTDIASAPFLWAPPLIAYISTFIIVFARKPLINPKAAEKYLLLVIAAALLSLNLPIHTPIVALVGIALHVGALFMAALCLHGTLVARRPEVSGLTEFYLFMSLGGVLGAAFVALVAPVIFNDIYEYPLLLGLALLLTPRFSQTRHGSLFNRKSAPILALIVIAILAAAGFTTFRQSQSANITKRGFFGVVSTYMENTDRPIMYLRHGSTVHGAQLKDEVDRPTPITYYHEAGPIGQAFHLMSQRATHIGVVGLGAGSVACHAQPSQQFTYYEIDPLVVDIATNPDYFTYLSTCTPDADIHLGDARITLTSAPPQGYDLLLLDAFSSDAIPVHLLTREAMQLYLSRLSDNGVMVFHISNRYVDLVPVLARVGAAENAVMMWQSYSPSESEAAAYANLTKAMVFAKSEAALGPFLADERWKPIEADDKRPWTDDYSNLIGALIDKH</sequence>
<dbReference type="Proteomes" id="UP000249123">
    <property type="component" value="Unassembled WGS sequence"/>
</dbReference>
<dbReference type="PANTHER" id="PTHR43317:SF1">
    <property type="entry name" value="THERMOSPERMINE SYNTHASE ACAULIS5"/>
    <property type="match status" value="1"/>
</dbReference>
<dbReference type="InterPro" id="IPR029063">
    <property type="entry name" value="SAM-dependent_MTases_sf"/>
</dbReference>
<organism evidence="2 3">
    <name type="scientific">Hyphomonas pacifica</name>
    <dbReference type="NCBI Taxonomy" id="1280941"/>
    <lineage>
        <taxon>Bacteria</taxon>
        <taxon>Pseudomonadati</taxon>
        <taxon>Pseudomonadota</taxon>
        <taxon>Alphaproteobacteria</taxon>
        <taxon>Hyphomonadales</taxon>
        <taxon>Hyphomonadaceae</taxon>
        <taxon>Hyphomonas</taxon>
    </lineage>
</organism>
<dbReference type="EMBL" id="AWFB01000020">
    <property type="protein sequence ID" value="RAN33454.1"/>
    <property type="molecule type" value="Genomic_DNA"/>
</dbReference>
<protein>
    <recommendedName>
        <fullName evidence="4">PABS domain-containing protein</fullName>
    </recommendedName>
</protein>
<dbReference type="STRING" id="1280941.HY2_12965"/>
<dbReference type="PANTHER" id="PTHR43317">
    <property type="entry name" value="THERMOSPERMINE SYNTHASE ACAULIS5"/>
    <property type="match status" value="1"/>
</dbReference>
<keyword evidence="1" id="KW-0620">Polyamine biosynthesis</keyword>
<proteinExistence type="predicted"/>
<dbReference type="RefSeq" id="WP_034826407.1">
    <property type="nucleotide sequence ID" value="NZ_AWFB01000020.1"/>
</dbReference>
<dbReference type="GO" id="GO:0006596">
    <property type="term" value="P:polyamine biosynthetic process"/>
    <property type="evidence" value="ECO:0007669"/>
    <property type="project" value="UniProtKB-KW"/>
</dbReference>
<keyword evidence="3" id="KW-1185">Reference proteome</keyword>
<dbReference type="Gene3D" id="3.40.50.150">
    <property type="entry name" value="Vaccinia Virus protein VP39"/>
    <property type="match status" value="1"/>
</dbReference>
<dbReference type="OrthoDB" id="8221452at2"/>
<dbReference type="eggNOG" id="COG0421">
    <property type="taxonomic scope" value="Bacteria"/>
</dbReference>
<name>A0A062TZJ4_9PROT</name>
<dbReference type="AlphaFoldDB" id="A0A062TZJ4"/>
<comment type="caution">
    <text evidence="2">The sequence shown here is derived from an EMBL/GenBank/DDBJ whole genome shotgun (WGS) entry which is preliminary data.</text>
</comment>
<evidence type="ECO:0000256" key="1">
    <source>
        <dbReference type="ARBA" id="ARBA00023115"/>
    </source>
</evidence>
<accession>A0A062TZJ4</accession>
<dbReference type="SUPFAM" id="SSF53335">
    <property type="entry name" value="S-adenosyl-L-methionine-dependent methyltransferases"/>
    <property type="match status" value="1"/>
</dbReference>
<evidence type="ECO:0000313" key="3">
    <source>
        <dbReference type="Proteomes" id="UP000249123"/>
    </source>
</evidence>